<dbReference type="AlphaFoldDB" id="A0A518EZH0"/>
<dbReference type="GO" id="GO:0020037">
    <property type="term" value="F:heme binding"/>
    <property type="evidence" value="ECO:0007669"/>
    <property type="project" value="InterPro"/>
</dbReference>
<dbReference type="InterPro" id="IPR011644">
    <property type="entry name" value="Heme_NO-bd"/>
</dbReference>
<name>A0A518EZH0_9BACT</name>
<dbReference type="Proteomes" id="UP000320390">
    <property type="component" value="Chromosome"/>
</dbReference>
<dbReference type="EMBL" id="CP036434">
    <property type="protein sequence ID" value="QDV09474.1"/>
    <property type="molecule type" value="Genomic_DNA"/>
</dbReference>
<gene>
    <name evidence="2" type="ORF">Poly30_50320</name>
</gene>
<evidence type="ECO:0000259" key="1">
    <source>
        <dbReference type="SMART" id="SM00989"/>
    </source>
</evidence>
<evidence type="ECO:0000313" key="3">
    <source>
        <dbReference type="Proteomes" id="UP000320390"/>
    </source>
</evidence>
<dbReference type="InterPro" id="IPR004096">
    <property type="entry name" value="V4R"/>
</dbReference>
<protein>
    <submittedName>
        <fullName evidence="2">Heme NO binding protein</fullName>
    </submittedName>
</protein>
<proteinExistence type="predicted"/>
<reference evidence="2 3" key="1">
    <citation type="submission" date="2019-02" db="EMBL/GenBank/DDBJ databases">
        <title>Deep-cultivation of Planctomycetes and their phenomic and genomic characterization uncovers novel biology.</title>
        <authorList>
            <person name="Wiegand S."/>
            <person name="Jogler M."/>
            <person name="Boedeker C."/>
            <person name="Pinto D."/>
            <person name="Vollmers J."/>
            <person name="Rivas-Marin E."/>
            <person name="Kohn T."/>
            <person name="Peeters S.H."/>
            <person name="Heuer A."/>
            <person name="Rast P."/>
            <person name="Oberbeckmann S."/>
            <person name="Bunk B."/>
            <person name="Jeske O."/>
            <person name="Meyerdierks A."/>
            <person name="Storesund J.E."/>
            <person name="Kallscheuer N."/>
            <person name="Luecker S."/>
            <person name="Lage O.M."/>
            <person name="Pohl T."/>
            <person name="Merkel B.J."/>
            <person name="Hornburger P."/>
            <person name="Mueller R.-W."/>
            <person name="Bruemmer F."/>
            <person name="Labrenz M."/>
            <person name="Spormann A.M."/>
            <person name="Op den Camp H."/>
            <person name="Overmann J."/>
            <person name="Amann R."/>
            <person name="Jetten M.S.M."/>
            <person name="Mascher T."/>
            <person name="Medema M.H."/>
            <person name="Devos D.P."/>
            <person name="Kaster A.-K."/>
            <person name="Ovreas L."/>
            <person name="Rohde M."/>
            <person name="Galperin M.Y."/>
            <person name="Jogler C."/>
        </authorList>
    </citation>
    <scope>NUCLEOTIDE SEQUENCE [LARGE SCALE GENOMIC DNA]</scope>
    <source>
        <strain evidence="2 3">Poly30</strain>
    </source>
</reference>
<organism evidence="2 3">
    <name type="scientific">Saltatorellus ferox</name>
    <dbReference type="NCBI Taxonomy" id="2528018"/>
    <lineage>
        <taxon>Bacteria</taxon>
        <taxon>Pseudomonadati</taxon>
        <taxon>Planctomycetota</taxon>
        <taxon>Planctomycetia</taxon>
        <taxon>Planctomycetia incertae sedis</taxon>
        <taxon>Saltatorellus</taxon>
    </lineage>
</organism>
<dbReference type="InterPro" id="IPR024096">
    <property type="entry name" value="NO_sig/Golgi_transp_ligand-bd"/>
</dbReference>
<keyword evidence="3" id="KW-1185">Reference proteome</keyword>
<dbReference type="SUPFAM" id="SSF111126">
    <property type="entry name" value="Ligand-binding domain in the NO signalling and Golgi transport"/>
    <property type="match status" value="1"/>
</dbReference>
<dbReference type="OrthoDB" id="7266652at2"/>
<sequence length="187" mass="20750">MKGIIFKHFESFVVDNFGEATFEDLLDATELATEGPFVGPMTYPDEDLFALVGTAIAKLGISLNDALHAFGVYLFGKLAAQVPMFVDREAGLKSFLLTIHSVIHVEVRKLFPDAETPRFDYVDVSPSSLVIHYMSSRRLCPLFRGLIDGAAAHFEERVEYIETGCMHHGAARCTFEIQFKGSVRQAA</sequence>
<dbReference type="RefSeq" id="WP_145203898.1">
    <property type="nucleotide sequence ID" value="NZ_CP036434.1"/>
</dbReference>
<dbReference type="PANTHER" id="PTHR45655">
    <property type="entry name" value="GUANYLATE CYCLASE SOLUBLE SUBUNIT BETA-2"/>
    <property type="match status" value="1"/>
</dbReference>
<dbReference type="PANTHER" id="PTHR45655:SF13">
    <property type="entry name" value="SOLUBLE GUANYLATE CYCLASE GCY-32-RELATED"/>
    <property type="match status" value="1"/>
</dbReference>
<accession>A0A518EZH0</accession>
<dbReference type="InterPro" id="IPR038158">
    <property type="entry name" value="H-NOX_domain_sf"/>
</dbReference>
<dbReference type="SMART" id="SM00989">
    <property type="entry name" value="V4R"/>
    <property type="match status" value="1"/>
</dbReference>
<dbReference type="Gene3D" id="3.90.1520.10">
    <property type="entry name" value="H-NOX domain"/>
    <property type="match status" value="1"/>
</dbReference>
<dbReference type="Pfam" id="PF07700">
    <property type="entry name" value="HNOB"/>
    <property type="match status" value="1"/>
</dbReference>
<feature type="domain" description="4-vinyl reductase 4VR" evidence="1">
    <location>
        <begin position="119"/>
        <end position="179"/>
    </location>
</feature>
<evidence type="ECO:0000313" key="2">
    <source>
        <dbReference type="EMBL" id="QDV09474.1"/>
    </source>
</evidence>